<name>A0A243ABF1_BACTU</name>
<dbReference type="PANTHER" id="PTHR46889">
    <property type="entry name" value="TRANSPOSASE INSF FOR INSERTION SEQUENCE IS3B-RELATED"/>
    <property type="match status" value="1"/>
</dbReference>
<comment type="function">
    <text evidence="1">Involved in the transposition of the insertion sequence.</text>
</comment>
<dbReference type="InterPro" id="IPR001584">
    <property type="entry name" value="Integrase_cat-core"/>
</dbReference>
<gene>
    <name evidence="3" type="ORF">BK732_20075</name>
</gene>
<dbReference type="SUPFAM" id="SSF53098">
    <property type="entry name" value="Ribonuclease H-like"/>
    <property type="match status" value="1"/>
</dbReference>
<reference evidence="3 4" key="1">
    <citation type="submission" date="2016-10" db="EMBL/GenBank/DDBJ databases">
        <title>Comparative genomics of Bacillus thuringiensis reveals a path to pathogens against multiple invertebrate hosts.</title>
        <authorList>
            <person name="Zheng J."/>
            <person name="Gao Q."/>
            <person name="Liu H."/>
            <person name="Peng D."/>
            <person name="Ruan L."/>
            <person name="Sun M."/>
        </authorList>
    </citation>
    <scope>NUCLEOTIDE SEQUENCE [LARGE SCALE GENOMIC DNA]</scope>
    <source>
        <strain evidence="3">BGSC 4BM1</strain>
    </source>
</reference>
<evidence type="ECO:0000256" key="1">
    <source>
        <dbReference type="ARBA" id="ARBA00002286"/>
    </source>
</evidence>
<dbReference type="Pfam" id="PF13333">
    <property type="entry name" value="rve_2"/>
    <property type="match status" value="1"/>
</dbReference>
<evidence type="ECO:0000259" key="2">
    <source>
        <dbReference type="Pfam" id="PF13333"/>
    </source>
</evidence>
<dbReference type="GO" id="GO:0003676">
    <property type="term" value="F:nucleic acid binding"/>
    <property type="evidence" value="ECO:0007669"/>
    <property type="project" value="InterPro"/>
</dbReference>
<evidence type="ECO:0000313" key="3">
    <source>
        <dbReference type="EMBL" id="OTY15418.1"/>
    </source>
</evidence>
<comment type="caution">
    <text evidence="3">The sequence shown here is derived from an EMBL/GenBank/DDBJ whole genome shotgun (WGS) entry which is preliminary data.</text>
</comment>
<sequence>MKASMSRRGNCWDNACMENFFSHFKAECFHLYSFHKVNEVKLAVRKYIHFYNRQRFQKKLNNLIPYKYRTQVA</sequence>
<organism evidence="3 4">
    <name type="scientific">Bacillus thuringiensis serovar navarrensis</name>
    <dbReference type="NCBI Taxonomy" id="339658"/>
    <lineage>
        <taxon>Bacteria</taxon>
        <taxon>Bacillati</taxon>
        <taxon>Bacillota</taxon>
        <taxon>Bacilli</taxon>
        <taxon>Bacillales</taxon>
        <taxon>Bacillaceae</taxon>
        <taxon>Bacillus</taxon>
        <taxon>Bacillus cereus group</taxon>
    </lineage>
</organism>
<dbReference type="AlphaFoldDB" id="A0A243ABF1"/>
<dbReference type="Gene3D" id="3.30.420.10">
    <property type="entry name" value="Ribonuclease H-like superfamily/Ribonuclease H"/>
    <property type="match status" value="1"/>
</dbReference>
<accession>A0A243ABF1</accession>
<protein>
    <recommendedName>
        <fullName evidence="2">Integrase catalytic domain-containing protein</fullName>
    </recommendedName>
</protein>
<evidence type="ECO:0000313" key="4">
    <source>
        <dbReference type="Proteomes" id="UP000194860"/>
    </source>
</evidence>
<dbReference type="PANTHER" id="PTHR46889:SF4">
    <property type="entry name" value="TRANSPOSASE INSO FOR INSERTION SEQUENCE ELEMENT IS911B-RELATED"/>
    <property type="match status" value="1"/>
</dbReference>
<feature type="domain" description="Integrase catalytic" evidence="2">
    <location>
        <begin position="18"/>
        <end position="71"/>
    </location>
</feature>
<dbReference type="Proteomes" id="UP000194860">
    <property type="component" value="Unassembled WGS sequence"/>
</dbReference>
<dbReference type="InterPro" id="IPR012337">
    <property type="entry name" value="RNaseH-like_sf"/>
</dbReference>
<dbReference type="EMBL" id="NFDG01000121">
    <property type="protein sequence ID" value="OTY15418.1"/>
    <property type="molecule type" value="Genomic_DNA"/>
</dbReference>
<dbReference type="InterPro" id="IPR050900">
    <property type="entry name" value="Transposase_IS3/IS150/IS904"/>
</dbReference>
<dbReference type="RefSeq" id="WP_088033422.1">
    <property type="nucleotide sequence ID" value="NZ_NFDG01000121.1"/>
</dbReference>
<proteinExistence type="predicted"/>
<dbReference type="InterPro" id="IPR036397">
    <property type="entry name" value="RNaseH_sf"/>
</dbReference>
<dbReference type="GO" id="GO:0015074">
    <property type="term" value="P:DNA integration"/>
    <property type="evidence" value="ECO:0007669"/>
    <property type="project" value="InterPro"/>
</dbReference>